<dbReference type="Pfam" id="PF25372">
    <property type="entry name" value="DUF7885"/>
    <property type="match status" value="1"/>
</dbReference>
<dbReference type="PANTHER" id="PTHR13318:SF178">
    <property type="entry name" value="OS02G0200900 PROTEIN"/>
    <property type="match status" value="1"/>
</dbReference>
<dbReference type="InterPro" id="IPR057207">
    <property type="entry name" value="FBXL15_LRR"/>
</dbReference>
<dbReference type="FunFam" id="3.80.10.10:FF:000214">
    <property type="entry name" value="EIN3-binding F-box protein 1"/>
    <property type="match status" value="1"/>
</dbReference>
<dbReference type="AlphaFoldDB" id="R7WB40"/>
<dbReference type="InterPro" id="IPR006553">
    <property type="entry name" value="Leu-rich_rpt_Cys-con_subtyp"/>
</dbReference>
<dbReference type="SMART" id="SM00367">
    <property type="entry name" value="LRR_CC"/>
    <property type="match status" value="12"/>
</dbReference>
<dbReference type="SUPFAM" id="SSF52047">
    <property type="entry name" value="RNI-like"/>
    <property type="match status" value="2"/>
</dbReference>
<reference evidence="2" key="1">
    <citation type="submission" date="2015-06" db="UniProtKB">
        <authorList>
            <consortium name="EnsemblPlants"/>
        </authorList>
    </citation>
    <scope>IDENTIFICATION</scope>
</reference>
<organism evidence="2">
    <name type="scientific">Aegilops tauschii</name>
    <name type="common">Tausch's goatgrass</name>
    <name type="synonym">Aegilops squarrosa</name>
    <dbReference type="NCBI Taxonomy" id="37682"/>
    <lineage>
        <taxon>Eukaryota</taxon>
        <taxon>Viridiplantae</taxon>
        <taxon>Streptophyta</taxon>
        <taxon>Embryophyta</taxon>
        <taxon>Tracheophyta</taxon>
        <taxon>Spermatophyta</taxon>
        <taxon>Magnoliopsida</taxon>
        <taxon>Liliopsida</taxon>
        <taxon>Poales</taxon>
        <taxon>Poaceae</taxon>
        <taxon>BOP clade</taxon>
        <taxon>Pooideae</taxon>
        <taxon>Triticodae</taxon>
        <taxon>Triticeae</taxon>
        <taxon>Triticinae</taxon>
        <taxon>Aegilops</taxon>
    </lineage>
</organism>
<dbReference type="EnsemblPlants" id="EMT19526">
    <property type="protein sequence ID" value="EMT19526"/>
    <property type="gene ID" value="F775_07091"/>
</dbReference>
<dbReference type="GO" id="GO:0019005">
    <property type="term" value="C:SCF ubiquitin ligase complex"/>
    <property type="evidence" value="ECO:0007669"/>
    <property type="project" value="TreeGrafter"/>
</dbReference>
<protein>
    <recommendedName>
        <fullName evidence="1">F-box/LRR-repeat protein 15-like leucin rich repeat domain-containing protein</fullName>
    </recommendedName>
</protein>
<sequence length="939" mass="101723">MHDTYDDTTTLLDNTVPLGGLLDQQLARAKDIESAETYDISETDEIIETEHFETPARPSSPIYELPDIPEGYVMDGEVARDFLACKDRDDLKKLLCRWKEKSLNARIQYDHKFATSPIFVTDKDYEFSVDPELITLIESDPFHGYESETVVTHLTKLNDIATLFADKKKNRYYYILKLFSFSLKGDAKIWDHLDGSGSCVFKKRTVEQAEVLLNNILSNDNDWTLPESPPKPTPKKRGILFISPEDMQEAEKSMKEKALKLKMLRICHLLKKYMILILRHRDLFLLRRLGMPAFHAYGDGGCLVSAPAELSRMFCRGGGAVVQQRKRSLVAASAVAAAAAECMRASKKQRQPPQPSLDVLPDECLFEVLRRLPGGRERADSACVSRRWLALLASIRISELGHAAAAAPSLPDLNEEFVMEEDTDDSPADPCVERVLEGNEATDVRLAAMAVVAGSRRGLEKLAIRGSHPSRGVTDQGLLAVACGSPNLCSLSLWDVPLVTDAGLAEIAAGCPSLERLDITSCPLITDKGLAAIAQGCPNLVSLTIEACSGVGNEGLRAIGRCCLKLQAVSIKNCVHVGDQGISSLVCSASASLAKIRLQGLNITDASLAVIGYYGKAVTDLTLARLAAVGERGFWVMANAAGLQKLRCMSVTSCLGVTDLAITCIAKFCPGLKQLCLRKCGHVSDAGLKAFTESAKVMENLQLEECNRVTLVGVLACLINCSQKFRALSLVKCTGVKDVCSAPAQLPVCKSLRFLTIKDCPGFTDASLAVVGMICPQLEQVDLSGLGEVTDNGLLLLIKSSEGSLVKVDLSGCKNITDVAVSSLVKAHGKSVKQVSLEGCSKITDASLFCISENCTELAELDLSNCMVSDSGVASLASAKHFKLRVLSLFGCSKVTQVGVQFLGSMGKLEGLNLQYCNMIGNHNIASLEKQLWWCDILA</sequence>
<dbReference type="SUPFAM" id="SSF81383">
    <property type="entry name" value="F-box domain"/>
    <property type="match status" value="1"/>
</dbReference>
<dbReference type="GO" id="GO:0031146">
    <property type="term" value="P:SCF-dependent proteasomal ubiquitin-dependent protein catabolic process"/>
    <property type="evidence" value="ECO:0007669"/>
    <property type="project" value="TreeGrafter"/>
</dbReference>
<accession>R7WB40</accession>
<dbReference type="InterPro" id="IPR001611">
    <property type="entry name" value="Leu-rich_rpt"/>
</dbReference>
<proteinExistence type="predicted"/>
<dbReference type="PANTHER" id="PTHR13318">
    <property type="entry name" value="PARTNER OF PAIRED, ISOFORM B-RELATED"/>
    <property type="match status" value="1"/>
</dbReference>
<dbReference type="Gene3D" id="3.80.10.10">
    <property type="entry name" value="Ribonuclease Inhibitor"/>
    <property type="match status" value="3"/>
</dbReference>
<feature type="domain" description="F-box/LRR-repeat protein 15-like leucin rich repeat" evidence="1">
    <location>
        <begin position="471"/>
        <end position="709"/>
    </location>
</feature>
<evidence type="ECO:0000259" key="1">
    <source>
        <dbReference type="Pfam" id="PF25372"/>
    </source>
</evidence>
<name>R7WB40_AEGTA</name>
<dbReference type="FunFam" id="3.80.10.10:FF:001510">
    <property type="entry name" value="Uncharacterized protein"/>
    <property type="match status" value="1"/>
</dbReference>
<evidence type="ECO:0000313" key="2">
    <source>
        <dbReference type="EnsemblPlants" id="EMT19526"/>
    </source>
</evidence>
<dbReference type="Pfam" id="PF13516">
    <property type="entry name" value="LRR_6"/>
    <property type="match status" value="1"/>
</dbReference>
<dbReference type="InterPro" id="IPR032675">
    <property type="entry name" value="LRR_dom_sf"/>
</dbReference>
<dbReference type="InterPro" id="IPR036047">
    <property type="entry name" value="F-box-like_dom_sf"/>
</dbReference>